<sequence>MESRANGHARPPTNTIGIALSRLTSTSDPPHDRHTGRDHQGFPSNNYHENNDTASQRYSNANRNRRREPSRHLTAIDVAALIINKMIGTGIFAFALGLWFCVADASNSMIMYLEFARKLPFTGGELVYNSSLLTICFIDILYWQLLSTHSTSFSSIQRVRIIKGPSQFRSIELYEFLRTWKREVPTVGWAGHEYPEVELDFQSDSLIDIQPLDGNVLRFLAVSVTTAICMMLYLSNSNSRLINRVTALLKLILLLVIACFGISFLRSSDSKLEPRDIAKPKWQTNATLRLLAQSSDFIRRELNGL</sequence>
<dbReference type="Proteomes" id="UP001239213">
    <property type="component" value="Unassembled WGS sequence"/>
</dbReference>
<dbReference type="AlphaFoldDB" id="A0AAI9U6L4"/>
<proteinExistence type="predicted"/>
<accession>A0AAI9U6L4</accession>
<keyword evidence="2" id="KW-0812">Transmembrane</keyword>
<comment type="caution">
    <text evidence="3">The sequence shown here is derived from an EMBL/GenBank/DDBJ whole genome shotgun (WGS) entry which is preliminary data.</text>
</comment>
<keyword evidence="2" id="KW-1133">Transmembrane helix</keyword>
<protein>
    <submittedName>
        <fullName evidence="3">Uncharacterized protein</fullName>
    </submittedName>
</protein>
<keyword evidence="2" id="KW-0472">Membrane</keyword>
<dbReference type="Gene3D" id="1.20.1740.10">
    <property type="entry name" value="Amino acid/polyamine transporter I"/>
    <property type="match status" value="1"/>
</dbReference>
<feature type="transmembrane region" description="Helical" evidence="2">
    <location>
        <begin position="247"/>
        <end position="265"/>
    </location>
</feature>
<name>A0AAI9U6L4_9PEZI</name>
<feature type="region of interest" description="Disordered" evidence="1">
    <location>
        <begin position="23"/>
        <end position="69"/>
    </location>
</feature>
<dbReference type="EMBL" id="MPDP01000295">
    <property type="protein sequence ID" value="KAK1452681.1"/>
    <property type="molecule type" value="Genomic_DNA"/>
</dbReference>
<evidence type="ECO:0000256" key="2">
    <source>
        <dbReference type="SAM" id="Phobius"/>
    </source>
</evidence>
<feature type="compositionally biased region" description="Basic and acidic residues" evidence="1">
    <location>
        <begin position="29"/>
        <end position="40"/>
    </location>
</feature>
<feature type="compositionally biased region" description="Polar residues" evidence="1">
    <location>
        <begin position="42"/>
        <end position="62"/>
    </location>
</feature>
<keyword evidence="4" id="KW-1185">Reference proteome</keyword>
<feature type="transmembrane region" description="Helical" evidence="2">
    <location>
        <begin position="216"/>
        <end position="235"/>
    </location>
</feature>
<organism evidence="3 4">
    <name type="scientific">Colletotrichum cuscutae</name>
    <dbReference type="NCBI Taxonomy" id="1209917"/>
    <lineage>
        <taxon>Eukaryota</taxon>
        <taxon>Fungi</taxon>
        <taxon>Dikarya</taxon>
        <taxon>Ascomycota</taxon>
        <taxon>Pezizomycotina</taxon>
        <taxon>Sordariomycetes</taxon>
        <taxon>Hypocreomycetidae</taxon>
        <taxon>Glomerellales</taxon>
        <taxon>Glomerellaceae</taxon>
        <taxon>Colletotrichum</taxon>
        <taxon>Colletotrichum acutatum species complex</taxon>
    </lineage>
</organism>
<evidence type="ECO:0000256" key="1">
    <source>
        <dbReference type="SAM" id="MobiDB-lite"/>
    </source>
</evidence>
<evidence type="ECO:0000313" key="4">
    <source>
        <dbReference type="Proteomes" id="UP001239213"/>
    </source>
</evidence>
<reference evidence="3" key="1">
    <citation type="submission" date="2016-11" db="EMBL/GenBank/DDBJ databases">
        <title>The genome sequence of Colletotrichum cuscutae.</title>
        <authorList>
            <person name="Baroncelli R."/>
        </authorList>
    </citation>
    <scope>NUCLEOTIDE SEQUENCE</scope>
    <source>
        <strain evidence="3">IMI 304802</strain>
    </source>
</reference>
<evidence type="ECO:0000313" key="3">
    <source>
        <dbReference type="EMBL" id="KAK1452681.1"/>
    </source>
</evidence>
<gene>
    <name evidence="3" type="ORF">CCUS01_10722</name>
</gene>
<feature type="transmembrane region" description="Helical" evidence="2">
    <location>
        <begin position="73"/>
        <end position="106"/>
    </location>
</feature>